<proteinExistence type="predicted"/>
<sequence length="159" mass="17388">MKTSTVTAALSSFVMVSACAQDVDSCAYTSEFHPAHSSYAYRLNVHSDGTDASLALIQIEKSSKKVVSSQRKAISPSSVDLFCEEQASISRAAQRRGEVEQVTIDGSEPRIEIVRPDEQTYFDHDSDGHIEKSGEIDQSITDFLKRHEVTLAPYAADGT</sequence>
<evidence type="ECO:0008006" key="4">
    <source>
        <dbReference type="Google" id="ProtNLM"/>
    </source>
</evidence>
<dbReference type="EMBL" id="CP054856">
    <property type="protein sequence ID" value="QVM83644.1"/>
    <property type="molecule type" value="Genomic_DNA"/>
</dbReference>
<accession>A0ABX8E4W7</accession>
<evidence type="ECO:0000256" key="1">
    <source>
        <dbReference type="SAM" id="SignalP"/>
    </source>
</evidence>
<dbReference type="PROSITE" id="PS51257">
    <property type="entry name" value="PROKAR_LIPOPROTEIN"/>
    <property type="match status" value="1"/>
</dbReference>
<dbReference type="RefSeq" id="WP_213503592.1">
    <property type="nucleotide sequence ID" value="NZ_CP054856.1"/>
</dbReference>
<reference evidence="2 3" key="1">
    <citation type="journal article" date="2021" name="Int. J. Syst. Evol. Microbiol.">
        <title>Novosphingobium decolorationis sp. nov., an aniline blue-decolourizing bacterium isolated from East Pacific sediment.</title>
        <authorList>
            <person name="Chen X."/>
            <person name="Dong B."/>
            <person name="Chen T."/>
            <person name="Ren N."/>
            <person name="Wang J."/>
            <person name="Xu Y."/>
            <person name="Yang J."/>
            <person name="Zhu S."/>
            <person name="Chen J."/>
        </authorList>
    </citation>
    <scope>NUCLEOTIDE SEQUENCE [LARGE SCALE GENOMIC DNA]</scope>
    <source>
        <strain evidence="2 3">502str22</strain>
    </source>
</reference>
<keyword evidence="1" id="KW-0732">Signal</keyword>
<dbReference type="Proteomes" id="UP000677126">
    <property type="component" value="Chromosome"/>
</dbReference>
<name>A0ABX8E4W7_9SPHN</name>
<evidence type="ECO:0000313" key="2">
    <source>
        <dbReference type="EMBL" id="QVM83644.1"/>
    </source>
</evidence>
<organism evidence="2 3">
    <name type="scientific">Novosphingobium decolorationis</name>
    <dbReference type="NCBI Taxonomy" id="2698673"/>
    <lineage>
        <taxon>Bacteria</taxon>
        <taxon>Pseudomonadati</taxon>
        <taxon>Pseudomonadota</taxon>
        <taxon>Alphaproteobacteria</taxon>
        <taxon>Sphingomonadales</taxon>
        <taxon>Sphingomonadaceae</taxon>
        <taxon>Novosphingobium</taxon>
    </lineage>
</organism>
<evidence type="ECO:0000313" key="3">
    <source>
        <dbReference type="Proteomes" id="UP000677126"/>
    </source>
</evidence>
<gene>
    <name evidence="2" type="ORF">HT578_08020</name>
</gene>
<feature type="chain" id="PRO_5047192015" description="Lipoprotein" evidence="1">
    <location>
        <begin position="21"/>
        <end position="159"/>
    </location>
</feature>
<protein>
    <recommendedName>
        <fullName evidence="4">Lipoprotein</fullName>
    </recommendedName>
</protein>
<feature type="signal peptide" evidence="1">
    <location>
        <begin position="1"/>
        <end position="20"/>
    </location>
</feature>
<keyword evidence="3" id="KW-1185">Reference proteome</keyword>